<accession>A0A2M7VF38</accession>
<dbReference type="InterPro" id="IPR000719">
    <property type="entry name" value="Prot_kinase_dom"/>
</dbReference>
<dbReference type="Proteomes" id="UP000230405">
    <property type="component" value="Unassembled WGS sequence"/>
</dbReference>
<sequence>MEKNIQSVENIKIEHAIDGGHIEEGEVEALFEFNLLREIRRINEGNNGVIAELNLLSLPESFLTLLQDINPHINIAEREKLATKILKIYSPGSGKREALMHKYAYDLINSQENKEDFVRIPELLLHKEITLHNPEVKSMLEANNINTNLNKVDILIMDLIDGYDLITYLYKIIIKNHSELVHLKQELTTDGDQLHWDDIKDAVASVFNFHVPGGKATDEGARNYEMIKVYNDNRRRIIDYLQKLPNNPILPQPIWQRLKNTLNLFEKNGFRHNDQHERNIMVSNDQQGAIDDIYLIDFGSAWQRDMMHDDQTANLFVNLDEEHVPENELYNRYVCLTRSKEEQRSLKTEQRITVWEKTFQVMKKNLRYQEVMLALEEKIKSDSLDEETLTNLSRKLTVSTDNFCEIVLPVLWHVAQDYDKNLVSNYVTSIMSKENKQHVLNELIVFKNLLN</sequence>
<name>A0A2M7VF38_9BACT</name>
<proteinExistence type="predicted"/>
<evidence type="ECO:0000313" key="3">
    <source>
        <dbReference type="Proteomes" id="UP000230405"/>
    </source>
</evidence>
<evidence type="ECO:0000259" key="1">
    <source>
        <dbReference type="PROSITE" id="PS50011"/>
    </source>
</evidence>
<feature type="domain" description="Protein kinase" evidence="1">
    <location>
        <begin position="36"/>
        <end position="451"/>
    </location>
</feature>
<gene>
    <name evidence="2" type="ORF">COX77_02210</name>
</gene>
<dbReference type="GO" id="GO:0005524">
    <property type="term" value="F:ATP binding"/>
    <property type="evidence" value="ECO:0007669"/>
    <property type="project" value="InterPro"/>
</dbReference>
<dbReference type="AlphaFoldDB" id="A0A2M7VF38"/>
<dbReference type="GO" id="GO:0004672">
    <property type="term" value="F:protein kinase activity"/>
    <property type="evidence" value="ECO:0007669"/>
    <property type="project" value="InterPro"/>
</dbReference>
<dbReference type="SUPFAM" id="SSF56112">
    <property type="entry name" value="Protein kinase-like (PK-like)"/>
    <property type="match status" value="1"/>
</dbReference>
<dbReference type="PROSITE" id="PS50011">
    <property type="entry name" value="PROTEIN_KINASE_DOM"/>
    <property type="match status" value="1"/>
</dbReference>
<evidence type="ECO:0000313" key="2">
    <source>
        <dbReference type="EMBL" id="PIZ99177.1"/>
    </source>
</evidence>
<reference evidence="3" key="1">
    <citation type="submission" date="2017-09" db="EMBL/GenBank/DDBJ databases">
        <title>Depth-based differentiation of microbial function through sediment-hosted aquifers and enrichment of novel symbionts in the deep terrestrial subsurface.</title>
        <authorList>
            <person name="Probst A.J."/>
            <person name="Ladd B."/>
            <person name="Jarett J.K."/>
            <person name="Geller-Mcgrath D.E."/>
            <person name="Sieber C.M.K."/>
            <person name="Emerson J.B."/>
            <person name="Anantharaman K."/>
            <person name="Thomas B.C."/>
            <person name="Malmstrom R."/>
            <person name="Stieglmeier M."/>
            <person name="Klingl A."/>
            <person name="Woyke T."/>
            <person name="Ryan C.M."/>
            <person name="Banfield J.F."/>
        </authorList>
    </citation>
    <scope>NUCLEOTIDE SEQUENCE [LARGE SCALE GENOMIC DNA]</scope>
</reference>
<dbReference type="InterPro" id="IPR011009">
    <property type="entry name" value="Kinase-like_dom_sf"/>
</dbReference>
<organism evidence="2 3">
    <name type="scientific">Candidatus Komeilibacteria bacterium CG_4_10_14_0_2_um_filter_37_10</name>
    <dbReference type="NCBI Taxonomy" id="1974470"/>
    <lineage>
        <taxon>Bacteria</taxon>
        <taxon>Candidatus Komeiliibacteriota</taxon>
    </lineage>
</organism>
<comment type="caution">
    <text evidence="2">The sequence shown here is derived from an EMBL/GenBank/DDBJ whole genome shotgun (WGS) entry which is preliminary data.</text>
</comment>
<protein>
    <recommendedName>
        <fullName evidence="1">Protein kinase domain-containing protein</fullName>
    </recommendedName>
</protein>
<dbReference type="EMBL" id="PFPO01000043">
    <property type="protein sequence ID" value="PIZ99177.1"/>
    <property type="molecule type" value="Genomic_DNA"/>
</dbReference>
<dbReference type="Gene3D" id="1.10.510.10">
    <property type="entry name" value="Transferase(Phosphotransferase) domain 1"/>
    <property type="match status" value="1"/>
</dbReference>